<proteinExistence type="inferred from homology"/>
<sequence>MIRLVILSLLVCSISFSQEDKKYSKVESKYFNNLYSINDSIYRSEQPSKKGFKELEESGAKTILNLRRLRSDSTKARETDLKLKHIPLATKYITENQILDVLKVIKDAEKPLVIHCWHGSDRTGVVVAANRMVFEGWTKEEAIEEFQEKKFGYHKKRYPNLLSLLENLDIEFLKKQLDL</sequence>
<reference evidence="3 4" key="1">
    <citation type="submission" date="2024-02" db="EMBL/GenBank/DDBJ databases">
        <title>Winogradskyella poriferorum JCM 12885.</title>
        <authorList>
            <person name="Zhang D.-F."/>
            <person name="Fu Z.-Y."/>
        </authorList>
    </citation>
    <scope>NUCLEOTIDE SEQUENCE [LARGE SCALE GENOMIC DNA]</scope>
    <source>
        <strain evidence="3 4">JCM 12885</strain>
    </source>
</reference>
<dbReference type="RefSeq" id="WP_331810385.1">
    <property type="nucleotide sequence ID" value="NZ_JAZHOU010000003.1"/>
</dbReference>
<dbReference type="Pfam" id="PF03162">
    <property type="entry name" value="Y_phosphatase2"/>
    <property type="match status" value="1"/>
</dbReference>
<evidence type="ECO:0000313" key="3">
    <source>
        <dbReference type="EMBL" id="MEF3079640.1"/>
    </source>
</evidence>
<dbReference type="SUPFAM" id="SSF52799">
    <property type="entry name" value="(Phosphotyrosine protein) phosphatases II"/>
    <property type="match status" value="1"/>
</dbReference>
<organism evidence="3 4">
    <name type="scientific">Winogradskyella poriferorum</name>
    <dbReference type="NCBI Taxonomy" id="307627"/>
    <lineage>
        <taxon>Bacteria</taxon>
        <taxon>Pseudomonadati</taxon>
        <taxon>Bacteroidota</taxon>
        <taxon>Flavobacteriia</taxon>
        <taxon>Flavobacteriales</taxon>
        <taxon>Flavobacteriaceae</taxon>
        <taxon>Winogradskyella</taxon>
    </lineage>
</organism>
<evidence type="ECO:0000313" key="4">
    <source>
        <dbReference type="Proteomes" id="UP001356704"/>
    </source>
</evidence>
<accession>A0ABU7W7M6</accession>
<comment type="similarity">
    <text evidence="1">Belongs to the protein-tyrosine phosphatase family.</text>
</comment>
<evidence type="ECO:0000256" key="1">
    <source>
        <dbReference type="ARBA" id="ARBA00009580"/>
    </source>
</evidence>
<dbReference type="PANTHER" id="PTHR31126">
    <property type="entry name" value="TYROSINE-PROTEIN PHOSPHATASE"/>
    <property type="match status" value="1"/>
</dbReference>
<comment type="caution">
    <text evidence="3">The sequence shown here is derived from an EMBL/GenBank/DDBJ whole genome shotgun (WGS) entry which is preliminary data.</text>
</comment>
<dbReference type="InterPro" id="IPR029021">
    <property type="entry name" value="Prot-tyrosine_phosphatase-like"/>
</dbReference>
<protein>
    <submittedName>
        <fullName evidence="3">Tyrosine-protein phosphatase</fullName>
    </submittedName>
</protein>
<gene>
    <name evidence="3" type="ORF">V1468_11530</name>
</gene>
<dbReference type="PROSITE" id="PS00383">
    <property type="entry name" value="TYR_PHOSPHATASE_1"/>
    <property type="match status" value="1"/>
</dbReference>
<dbReference type="InterPro" id="IPR016130">
    <property type="entry name" value="Tyr_Pase_AS"/>
</dbReference>
<feature type="domain" description="Tyrosine specific protein phosphatases" evidence="2">
    <location>
        <begin position="96"/>
        <end position="152"/>
    </location>
</feature>
<evidence type="ECO:0000259" key="2">
    <source>
        <dbReference type="PROSITE" id="PS50056"/>
    </source>
</evidence>
<dbReference type="InterPro" id="IPR004861">
    <property type="entry name" value="Siw14-like"/>
</dbReference>
<keyword evidence="4" id="KW-1185">Reference proteome</keyword>
<dbReference type="Proteomes" id="UP001356704">
    <property type="component" value="Unassembled WGS sequence"/>
</dbReference>
<dbReference type="EMBL" id="JAZHOU010000003">
    <property type="protein sequence ID" value="MEF3079640.1"/>
    <property type="molecule type" value="Genomic_DNA"/>
</dbReference>
<dbReference type="PROSITE" id="PS50056">
    <property type="entry name" value="TYR_PHOSPHATASE_2"/>
    <property type="match status" value="1"/>
</dbReference>
<dbReference type="InterPro" id="IPR000387">
    <property type="entry name" value="Tyr_Pase_dom"/>
</dbReference>
<dbReference type="Gene3D" id="3.90.190.10">
    <property type="entry name" value="Protein tyrosine phosphatase superfamily"/>
    <property type="match status" value="1"/>
</dbReference>
<dbReference type="PANTHER" id="PTHR31126:SF72">
    <property type="entry name" value="DUAL SPECIFICITY PROTEIN PHOSPHATASE TPBA"/>
    <property type="match status" value="1"/>
</dbReference>
<name>A0ABU7W7M6_9FLAO</name>